<dbReference type="PATRIC" id="fig|261654.4.peg.668"/>
<dbReference type="EMBL" id="LT594323">
    <property type="protein sequence ID" value="SBT38738.1"/>
    <property type="molecule type" value="Genomic_DNA"/>
</dbReference>
<proteinExistence type="predicted"/>
<organism evidence="1 2">
    <name type="scientific">Micromonospora auratinigra</name>
    <dbReference type="NCBI Taxonomy" id="261654"/>
    <lineage>
        <taxon>Bacteria</taxon>
        <taxon>Bacillati</taxon>
        <taxon>Actinomycetota</taxon>
        <taxon>Actinomycetes</taxon>
        <taxon>Micromonosporales</taxon>
        <taxon>Micromonosporaceae</taxon>
        <taxon>Micromonospora</taxon>
    </lineage>
</organism>
<accession>A0A1A8Z4N1</accession>
<name>A0A1A8Z4N1_9ACTN</name>
<evidence type="ECO:0000313" key="1">
    <source>
        <dbReference type="EMBL" id="SBT38738.1"/>
    </source>
</evidence>
<gene>
    <name evidence="1" type="ORF">GA0070611_0659</name>
</gene>
<protein>
    <submittedName>
        <fullName evidence="1">Uncharacterized protein</fullName>
    </submittedName>
</protein>
<sequence>MPPPPPKPHLLKCKKAGSLDVYIELCRTMFGGNDFYYTYSAWGGIGVYTIDPTMPTAIYVEQAYIYARLGAISLATDCLDKGFKNQYPPAGPRWLRGPEEAGAPHKIACATEFMPLDGSDPWDFEMVVKLRRWSYGDQTLSPLQTLKVKILSTEYI</sequence>
<dbReference type="Proteomes" id="UP000199385">
    <property type="component" value="Chromosome I"/>
</dbReference>
<evidence type="ECO:0000313" key="2">
    <source>
        <dbReference type="Proteomes" id="UP000199385"/>
    </source>
</evidence>
<keyword evidence="2" id="KW-1185">Reference proteome</keyword>
<reference evidence="2" key="1">
    <citation type="submission" date="2016-06" db="EMBL/GenBank/DDBJ databases">
        <authorList>
            <person name="Varghese N."/>
            <person name="Submissions Spin"/>
        </authorList>
    </citation>
    <scope>NUCLEOTIDE SEQUENCE [LARGE SCALE GENOMIC DNA]</scope>
    <source>
        <strain evidence="2">DSM 44815</strain>
    </source>
</reference>
<dbReference type="AlphaFoldDB" id="A0A1A8Z4N1"/>